<evidence type="ECO:0000313" key="5">
    <source>
        <dbReference type="EMBL" id="CAF4309613.1"/>
    </source>
</evidence>
<dbReference type="EMBL" id="CAJOBC010083956">
    <property type="protein sequence ID" value="CAF4309613.1"/>
    <property type="molecule type" value="Genomic_DNA"/>
</dbReference>
<accession>A0A815MWX4</accession>
<dbReference type="EMBL" id="CAJOBA010039926">
    <property type="protein sequence ID" value="CAF4085613.1"/>
    <property type="molecule type" value="Genomic_DNA"/>
</dbReference>
<dbReference type="Proteomes" id="UP000677228">
    <property type="component" value="Unassembled WGS sequence"/>
</dbReference>
<evidence type="ECO:0000313" key="6">
    <source>
        <dbReference type="Proteomes" id="UP000663829"/>
    </source>
</evidence>
<gene>
    <name evidence="3" type="ORF">GPM918_LOCUS33998</name>
    <name evidence="2" type="ORF">OVA965_LOCUS27631</name>
    <name evidence="5" type="ORF">SRO942_LOCUS34694</name>
    <name evidence="4" type="ORF">TMI583_LOCUS28375</name>
</gene>
<feature type="coiled-coil region" evidence="1">
    <location>
        <begin position="16"/>
        <end position="43"/>
    </location>
</feature>
<dbReference type="Proteomes" id="UP000682733">
    <property type="component" value="Unassembled WGS sequence"/>
</dbReference>
<dbReference type="EMBL" id="CAJNOK010018364">
    <property type="protein sequence ID" value="CAF1280861.1"/>
    <property type="molecule type" value="Genomic_DNA"/>
</dbReference>
<dbReference type="Proteomes" id="UP000681722">
    <property type="component" value="Unassembled WGS sequence"/>
</dbReference>
<reference evidence="3" key="1">
    <citation type="submission" date="2021-02" db="EMBL/GenBank/DDBJ databases">
        <authorList>
            <person name="Nowell W R."/>
        </authorList>
    </citation>
    <scope>NUCLEOTIDE SEQUENCE</scope>
</reference>
<sequence length="279" mass="33313">MNDRRIPDKHLLKQTLDNYRLSIEQIKLNIKTIEKSQKNLTEHLQDTLIEWLEYFSNNTSDHLKPTELCMVLSKVFELYCNSFICTLWNYSSLLHKTRFGFPSIITDIEEKFKIKQLRIDSIYSDEIKGQGDILLQDNNTFKTYCVVPCRKNNENVDNEILLKLVGNMVYENCRHGLLMSCQKHDFFNQTKDLIRYLKDKRQYSIEYIFYPEFKELIRNFTTEICLFMLNDFSELLNKCQIKKQLQNAIDGCEVMDKKLKIDTDELNIFMKNYLQSVKN</sequence>
<keyword evidence="6" id="KW-1185">Reference proteome</keyword>
<evidence type="ECO:0000313" key="4">
    <source>
        <dbReference type="EMBL" id="CAF4085613.1"/>
    </source>
</evidence>
<dbReference type="Proteomes" id="UP000663829">
    <property type="component" value="Unassembled WGS sequence"/>
</dbReference>
<dbReference type="AlphaFoldDB" id="A0A815MWX4"/>
<evidence type="ECO:0000313" key="2">
    <source>
        <dbReference type="EMBL" id="CAF1280861.1"/>
    </source>
</evidence>
<name>A0A815MWX4_9BILA</name>
<organism evidence="3 6">
    <name type="scientific">Didymodactylos carnosus</name>
    <dbReference type="NCBI Taxonomy" id="1234261"/>
    <lineage>
        <taxon>Eukaryota</taxon>
        <taxon>Metazoa</taxon>
        <taxon>Spiralia</taxon>
        <taxon>Gnathifera</taxon>
        <taxon>Rotifera</taxon>
        <taxon>Eurotatoria</taxon>
        <taxon>Bdelloidea</taxon>
        <taxon>Philodinida</taxon>
        <taxon>Philodinidae</taxon>
        <taxon>Didymodactylos</taxon>
    </lineage>
</organism>
<keyword evidence="1" id="KW-0175">Coiled coil</keyword>
<proteinExistence type="predicted"/>
<comment type="caution">
    <text evidence="3">The sequence shown here is derived from an EMBL/GenBank/DDBJ whole genome shotgun (WGS) entry which is preliminary data.</text>
</comment>
<dbReference type="EMBL" id="CAJNOQ010018521">
    <property type="protein sequence ID" value="CAF1430829.1"/>
    <property type="molecule type" value="Genomic_DNA"/>
</dbReference>
<evidence type="ECO:0000313" key="3">
    <source>
        <dbReference type="EMBL" id="CAF1430829.1"/>
    </source>
</evidence>
<evidence type="ECO:0000256" key="1">
    <source>
        <dbReference type="SAM" id="Coils"/>
    </source>
</evidence>
<protein>
    <submittedName>
        <fullName evidence="3">Uncharacterized protein</fullName>
    </submittedName>
</protein>